<proteinExistence type="predicted"/>
<comment type="caution">
    <text evidence="1">The sequence shown here is derived from an EMBL/GenBank/DDBJ whole genome shotgun (WGS) entry which is preliminary data.</text>
</comment>
<evidence type="ECO:0000313" key="1">
    <source>
        <dbReference type="EMBL" id="CAG8484575.1"/>
    </source>
</evidence>
<name>A0ACA9KQ63_9GLOM</name>
<feature type="non-terminal residue" evidence="1">
    <location>
        <position position="1025"/>
    </location>
</feature>
<reference evidence="1" key="1">
    <citation type="submission" date="2021-06" db="EMBL/GenBank/DDBJ databases">
        <authorList>
            <person name="Kallberg Y."/>
            <person name="Tangrot J."/>
            <person name="Rosling A."/>
        </authorList>
    </citation>
    <scope>NUCLEOTIDE SEQUENCE</scope>
    <source>
        <strain evidence="1">MA461A</strain>
    </source>
</reference>
<gene>
    <name evidence="1" type="ORF">RPERSI_LOCUS1126</name>
</gene>
<accession>A0ACA9KQ63</accession>
<evidence type="ECO:0000313" key="2">
    <source>
        <dbReference type="Proteomes" id="UP000789920"/>
    </source>
</evidence>
<protein>
    <submittedName>
        <fullName evidence="1">20017_t:CDS:1</fullName>
    </submittedName>
</protein>
<dbReference type="Proteomes" id="UP000789920">
    <property type="component" value="Unassembled WGS sequence"/>
</dbReference>
<dbReference type="EMBL" id="CAJVQC010000964">
    <property type="protein sequence ID" value="CAG8484575.1"/>
    <property type="molecule type" value="Genomic_DNA"/>
</dbReference>
<organism evidence="1 2">
    <name type="scientific">Racocetra persica</name>
    <dbReference type="NCBI Taxonomy" id="160502"/>
    <lineage>
        <taxon>Eukaryota</taxon>
        <taxon>Fungi</taxon>
        <taxon>Fungi incertae sedis</taxon>
        <taxon>Mucoromycota</taxon>
        <taxon>Glomeromycotina</taxon>
        <taxon>Glomeromycetes</taxon>
        <taxon>Diversisporales</taxon>
        <taxon>Gigasporaceae</taxon>
        <taxon>Racocetra</taxon>
    </lineage>
</organism>
<keyword evidence="2" id="KW-1185">Reference proteome</keyword>
<sequence length="1025" mass="114895">MSSIKNQFETNHNVYLQDTWLQPRLLYPENTNLDNKRLYQAIYNDFLDSDLNKSMKPRLPPLIEDMHQITIGEHQPIILQIADIFEVGVSAQSLLDVVNSYLSGSVKQGHKYNDISDKQYETIQFPRGMLKFQLTDGYQSVDAIEYKPLSNLNLLTPIGIKISVSKALVLRGVLLLGPENITILGGFADEHRSINAIQVRLLKQLDLPIPDCSQEIQPNQEPKSTSEDQQTQSNTNSTDLAPNFLYDDDLYVQSDLPIPDCSQEIQPNQEPKSTSEDQKTQSNINSTDLASDSFFNCDNDDDLCVQLDFPIPDCSQEIQPNQELNSTSKDQKTQSNVNSTNLASDCFINCDYDDDLYIMDISPTEKACLSMLSQDTDELPSEDEAIATFKFINGLEGLLTQLVSNDTDTARIRTATSALNNDYNSVSCVPAFVHILSSSPSWQVRQLAAIELRKRGPKWWSKIDVNSQSAIKSRLLEIILQEPENIVRHATARVISSIGKIEIPAGNWNDLLQFLYQCCKSQNAGQREVGIFVLFTLLEVMEDVFADNLLQLLQLFGDALNDPESQSVRVTTMQALGRIAEFIEPDKKEEIQIFRDLIPPMVNILVQCLKDGDSDSTIKGFELFETLLMMDAPLLSNHLPQLIEFALTVARNIEYDEPVRIIALQFLIWVATYKKAKIQRLKLIGPIIQELMPIGTENDPEDIDEESPSRMSFRVINSLATKLPPQQVFPVAMDYITAYVQNSNPKFRKAGMMAFAVLIEGCADYIRPKFNDLLPIVYNGLRDPEIIVRRGACLALSCLAEELDQEIAANHATLLPLIFELTNDTSTEIVKQACNALDLILEGLGDEILQYLPAVMERLLILMDNGPNGIKDAVIAAIGSAAHAAGEEFKPYFQQVISRLQILMSLSQTEEDIVLRGVATDTVGAIAEAVGKEVIQPYVDDIMRLAIEGLHKDSARLRECSYCLFAVLSRVFKEEFASYLSTIMPQLIKSCQMEEHTILSVEEEEDLCDLDIDDEEDTEITIGSA</sequence>